<name>A0ABV8QT31_9BACT</name>
<dbReference type="InterPro" id="IPR050109">
    <property type="entry name" value="HTH-type_TetR-like_transc_reg"/>
</dbReference>
<dbReference type="Pfam" id="PF00440">
    <property type="entry name" value="TetR_N"/>
    <property type="match status" value="1"/>
</dbReference>
<dbReference type="InterPro" id="IPR001647">
    <property type="entry name" value="HTH_TetR"/>
</dbReference>
<dbReference type="PROSITE" id="PS50977">
    <property type="entry name" value="HTH_TETR_2"/>
    <property type="match status" value="1"/>
</dbReference>
<keyword evidence="4" id="KW-0804">Transcription</keyword>
<evidence type="ECO:0000256" key="3">
    <source>
        <dbReference type="ARBA" id="ARBA00023125"/>
    </source>
</evidence>
<comment type="caution">
    <text evidence="7">The sequence shown here is derived from an EMBL/GenBank/DDBJ whole genome shotgun (WGS) entry which is preliminary data.</text>
</comment>
<feature type="DNA-binding region" description="H-T-H motif" evidence="5">
    <location>
        <begin position="33"/>
        <end position="52"/>
    </location>
</feature>
<proteinExistence type="predicted"/>
<dbReference type="PANTHER" id="PTHR30055:SF175">
    <property type="entry name" value="HTH-TYPE TRANSCRIPTIONAL REPRESSOR KSTR2"/>
    <property type="match status" value="1"/>
</dbReference>
<accession>A0ABV8QT31</accession>
<dbReference type="Pfam" id="PF17932">
    <property type="entry name" value="TetR_C_24"/>
    <property type="match status" value="1"/>
</dbReference>
<sequence>MAKIKVVTNGTKKDIILNSAAAIFKRKGYRAASLRELADAVGVEAPSLYNHIGSKAELLQDICFEVATDYTNHLKIVVESNAKVIDKLAVIIRFHVRKLSTDFDKVYVSDHEWKQLPQKQLETFLASRKAYEKSLIELVEQGIAQKELKNHFPSITVLTILSAVRGLELRQRHKSEFSIEELENTMIDLLLNGIKK</sequence>
<reference evidence="8" key="1">
    <citation type="journal article" date="2019" name="Int. J. Syst. Evol. Microbiol.">
        <title>The Global Catalogue of Microorganisms (GCM) 10K type strain sequencing project: providing services to taxonomists for standard genome sequencing and annotation.</title>
        <authorList>
            <consortium name="The Broad Institute Genomics Platform"/>
            <consortium name="The Broad Institute Genome Sequencing Center for Infectious Disease"/>
            <person name="Wu L."/>
            <person name="Ma J."/>
        </authorList>
    </citation>
    <scope>NUCLEOTIDE SEQUENCE [LARGE SCALE GENOMIC DNA]</scope>
    <source>
        <strain evidence="8">CECT 8289</strain>
    </source>
</reference>
<feature type="domain" description="HTH tetR-type" evidence="6">
    <location>
        <begin position="10"/>
        <end position="70"/>
    </location>
</feature>
<dbReference type="SUPFAM" id="SSF46689">
    <property type="entry name" value="Homeodomain-like"/>
    <property type="match status" value="1"/>
</dbReference>
<keyword evidence="3 5" id="KW-0238">DNA-binding</keyword>
<evidence type="ECO:0000256" key="4">
    <source>
        <dbReference type="ARBA" id="ARBA00023163"/>
    </source>
</evidence>
<keyword evidence="2" id="KW-0805">Transcription regulation</keyword>
<evidence type="ECO:0000313" key="8">
    <source>
        <dbReference type="Proteomes" id="UP001595907"/>
    </source>
</evidence>
<dbReference type="RefSeq" id="WP_379708671.1">
    <property type="nucleotide sequence ID" value="NZ_JBHSCZ010000002.1"/>
</dbReference>
<evidence type="ECO:0000259" key="6">
    <source>
        <dbReference type="PROSITE" id="PS50977"/>
    </source>
</evidence>
<evidence type="ECO:0000256" key="5">
    <source>
        <dbReference type="PROSITE-ProRule" id="PRU00335"/>
    </source>
</evidence>
<evidence type="ECO:0000313" key="7">
    <source>
        <dbReference type="EMBL" id="MFC4262832.1"/>
    </source>
</evidence>
<dbReference type="Gene3D" id="1.10.10.60">
    <property type="entry name" value="Homeodomain-like"/>
    <property type="match status" value="1"/>
</dbReference>
<keyword evidence="8" id="KW-1185">Reference proteome</keyword>
<dbReference type="PRINTS" id="PR00455">
    <property type="entry name" value="HTHTETR"/>
</dbReference>
<dbReference type="PANTHER" id="PTHR30055">
    <property type="entry name" value="HTH-TYPE TRANSCRIPTIONAL REGULATOR RUTR"/>
    <property type="match status" value="1"/>
</dbReference>
<evidence type="ECO:0000256" key="1">
    <source>
        <dbReference type="ARBA" id="ARBA00022491"/>
    </source>
</evidence>
<dbReference type="Gene3D" id="1.10.357.10">
    <property type="entry name" value="Tetracycline Repressor, domain 2"/>
    <property type="match status" value="1"/>
</dbReference>
<dbReference type="Proteomes" id="UP001595907">
    <property type="component" value="Unassembled WGS sequence"/>
</dbReference>
<organism evidence="7 8">
    <name type="scientific">Ferruginibacter yonginensis</name>
    <dbReference type="NCBI Taxonomy" id="1310416"/>
    <lineage>
        <taxon>Bacteria</taxon>
        <taxon>Pseudomonadati</taxon>
        <taxon>Bacteroidota</taxon>
        <taxon>Chitinophagia</taxon>
        <taxon>Chitinophagales</taxon>
        <taxon>Chitinophagaceae</taxon>
        <taxon>Ferruginibacter</taxon>
    </lineage>
</organism>
<keyword evidence="1" id="KW-0678">Repressor</keyword>
<gene>
    <name evidence="7" type="ORF">ACFOWM_08090</name>
</gene>
<dbReference type="InterPro" id="IPR009057">
    <property type="entry name" value="Homeodomain-like_sf"/>
</dbReference>
<dbReference type="EMBL" id="JBHSCZ010000002">
    <property type="protein sequence ID" value="MFC4262832.1"/>
    <property type="molecule type" value="Genomic_DNA"/>
</dbReference>
<dbReference type="InterPro" id="IPR041490">
    <property type="entry name" value="KstR2_TetR_C"/>
</dbReference>
<dbReference type="SUPFAM" id="SSF48498">
    <property type="entry name" value="Tetracyclin repressor-like, C-terminal domain"/>
    <property type="match status" value="1"/>
</dbReference>
<evidence type="ECO:0000256" key="2">
    <source>
        <dbReference type="ARBA" id="ARBA00023015"/>
    </source>
</evidence>
<dbReference type="InterPro" id="IPR036271">
    <property type="entry name" value="Tet_transcr_reg_TetR-rel_C_sf"/>
</dbReference>
<protein>
    <submittedName>
        <fullName evidence="7">TetR/AcrR family transcriptional regulator</fullName>
    </submittedName>
</protein>